<keyword evidence="9" id="KW-1185">Reference proteome</keyword>
<name>H2RZ81_TAKRU</name>
<feature type="transmembrane region" description="Helical" evidence="7">
    <location>
        <begin position="161"/>
        <end position="185"/>
    </location>
</feature>
<comment type="similarity">
    <text evidence="2">Belongs to the LIMR family.</text>
</comment>
<dbReference type="GeneTree" id="ENSGT00390000018651"/>
<comment type="subcellular location">
    <subcellularLocation>
        <location evidence="1">Membrane</location>
        <topology evidence="1">Multi-pass membrane protein</topology>
    </subcellularLocation>
</comment>
<evidence type="ECO:0000256" key="7">
    <source>
        <dbReference type="SAM" id="Phobius"/>
    </source>
</evidence>
<dbReference type="InterPro" id="IPR006876">
    <property type="entry name" value="LMBR1-like_membr_prot"/>
</dbReference>
<dbReference type="Pfam" id="PF04791">
    <property type="entry name" value="LMBR1"/>
    <property type="match status" value="1"/>
</dbReference>
<dbReference type="Proteomes" id="UP000005226">
    <property type="component" value="Chromosome 6"/>
</dbReference>
<keyword evidence="3 7" id="KW-0812">Transmembrane</keyword>
<feature type="transmembrane region" description="Helical" evidence="7">
    <location>
        <begin position="91"/>
        <end position="110"/>
    </location>
</feature>
<protein>
    <submittedName>
        <fullName evidence="8">LMBR1 domain containing 2b</fullName>
    </submittedName>
</protein>
<proteinExistence type="inferred from homology"/>
<evidence type="ECO:0000256" key="1">
    <source>
        <dbReference type="ARBA" id="ARBA00004141"/>
    </source>
</evidence>
<gene>
    <name evidence="8" type="primary">lmbrd2b</name>
</gene>
<sequence>MSGAALGIEIVVVFFLALFLLHRYGDFKKQQRMVLFGTLLAWYLCFLIVFILPLDVSTVGSHSKMQRVVPTPCYKPWSYIPDGIMPVFWRVVYWTSQCLTWLLLPFMQSYARSGGFSITGKIKTALIENAIYYGTYLLIFGSLLIYVAVHPEWHLTWYELQTIGITAANTWGLFLLVLLLGYGLVEIPRSYWNASRHGHLLIKTYFKASKLMTEKADAEENLEDVMEEVRKISESIKYNHPLRKYVDTILRKCPVEYQEKMGRNMDDYEDFDDKQNTYPSEKSLAKLHKQVIYAVQRHNRTRVQWQMLLQQAIHLEDVAKNETSLTHQFVHSFPSAEPDGWFTRYIYTPTAVPSKYDYNIFYL</sequence>
<reference evidence="8" key="2">
    <citation type="submission" date="2025-08" db="UniProtKB">
        <authorList>
            <consortium name="Ensembl"/>
        </authorList>
    </citation>
    <scope>IDENTIFICATION</scope>
</reference>
<dbReference type="GO" id="GO:0016020">
    <property type="term" value="C:membrane"/>
    <property type="evidence" value="ECO:0007669"/>
    <property type="project" value="UniProtKB-SubCell"/>
</dbReference>
<reference evidence="8" key="3">
    <citation type="submission" date="2025-09" db="UniProtKB">
        <authorList>
            <consortium name="Ensembl"/>
        </authorList>
    </citation>
    <scope>IDENTIFICATION</scope>
</reference>
<evidence type="ECO:0000256" key="6">
    <source>
        <dbReference type="SAM" id="Coils"/>
    </source>
</evidence>
<accession>H2RZ81</accession>
<dbReference type="Ensembl" id="ENSTRUT00000005485.3">
    <property type="protein sequence ID" value="ENSTRUP00000005452.3"/>
    <property type="gene ID" value="ENSTRUG00000002365.3"/>
</dbReference>
<evidence type="ECO:0000256" key="2">
    <source>
        <dbReference type="ARBA" id="ARBA00010487"/>
    </source>
</evidence>
<evidence type="ECO:0000313" key="8">
    <source>
        <dbReference type="Ensembl" id="ENSTRUP00000005452.3"/>
    </source>
</evidence>
<evidence type="ECO:0000256" key="4">
    <source>
        <dbReference type="ARBA" id="ARBA00022989"/>
    </source>
</evidence>
<dbReference type="PANTHER" id="PTHR21355:SF0">
    <property type="entry name" value="G-PROTEIN COUPLED RECEPTOR-ASSOCIATED PROTEIN LMBRD2"/>
    <property type="match status" value="1"/>
</dbReference>
<dbReference type="HOGENOM" id="CLU_018886_0_0_1"/>
<feature type="transmembrane region" description="Helical" evidence="7">
    <location>
        <begin position="6"/>
        <end position="22"/>
    </location>
</feature>
<keyword evidence="5 7" id="KW-0472">Membrane</keyword>
<reference evidence="8 9" key="1">
    <citation type="journal article" date="2011" name="Genome Biol. Evol.">
        <title>Integration of the genetic map and genome assembly of fugu facilitates insights into distinct features of genome evolution in teleosts and mammals.</title>
        <authorList>
            <person name="Kai W."/>
            <person name="Kikuchi K."/>
            <person name="Tohari S."/>
            <person name="Chew A.K."/>
            <person name="Tay A."/>
            <person name="Fujiwara A."/>
            <person name="Hosoya S."/>
            <person name="Suetake H."/>
            <person name="Naruse K."/>
            <person name="Brenner S."/>
            <person name="Suzuki Y."/>
            <person name="Venkatesh B."/>
        </authorList>
    </citation>
    <scope>NUCLEOTIDE SEQUENCE [LARGE SCALE GENOMIC DNA]</scope>
</reference>
<feature type="transmembrane region" description="Helical" evidence="7">
    <location>
        <begin position="130"/>
        <end position="149"/>
    </location>
</feature>
<feature type="transmembrane region" description="Helical" evidence="7">
    <location>
        <begin position="34"/>
        <end position="54"/>
    </location>
</feature>
<keyword evidence="4 7" id="KW-1133">Transmembrane helix</keyword>
<evidence type="ECO:0000256" key="3">
    <source>
        <dbReference type="ARBA" id="ARBA00022692"/>
    </source>
</evidence>
<dbReference type="PANTHER" id="PTHR21355">
    <property type="entry name" value="G-PROTEIN COUPLED RECEPTOR-ASSOCIATED PROTEIN LMBRD2"/>
    <property type="match status" value="1"/>
</dbReference>
<dbReference type="AlphaFoldDB" id="H2RZ81"/>
<evidence type="ECO:0000313" key="9">
    <source>
        <dbReference type="Proteomes" id="UP000005226"/>
    </source>
</evidence>
<dbReference type="InterPro" id="IPR051584">
    <property type="entry name" value="GPCR-associated_LMBR1"/>
</dbReference>
<keyword evidence="6" id="KW-0175">Coiled coil</keyword>
<evidence type="ECO:0000256" key="5">
    <source>
        <dbReference type="ARBA" id="ARBA00023136"/>
    </source>
</evidence>
<dbReference type="GO" id="GO:0071875">
    <property type="term" value="P:adrenergic receptor signaling pathway"/>
    <property type="evidence" value="ECO:0007669"/>
    <property type="project" value="TreeGrafter"/>
</dbReference>
<feature type="coiled-coil region" evidence="6">
    <location>
        <begin position="208"/>
        <end position="235"/>
    </location>
</feature>
<organism evidence="8 9">
    <name type="scientific">Takifugu rubripes</name>
    <name type="common">Japanese pufferfish</name>
    <name type="synonym">Fugu rubripes</name>
    <dbReference type="NCBI Taxonomy" id="31033"/>
    <lineage>
        <taxon>Eukaryota</taxon>
        <taxon>Metazoa</taxon>
        <taxon>Chordata</taxon>
        <taxon>Craniata</taxon>
        <taxon>Vertebrata</taxon>
        <taxon>Euteleostomi</taxon>
        <taxon>Actinopterygii</taxon>
        <taxon>Neopterygii</taxon>
        <taxon>Teleostei</taxon>
        <taxon>Neoteleostei</taxon>
        <taxon>Acanthomorphata</taxon>
        <taxon>Eupercaria</taxon>
        <taxon>Tetraodontiformes</taxon>
        <taxon>Tetradontoidea</taxon>
        <taxon>Tetraodontidae</taxon>
        <taxon>Takifugu</taxon>
    </lineage>
</organism>